<reference evidence="4" key="1">
    <citation type="submission" date="2016-03" db="EMBL/GenBank/DDBJ databases">
        <title>Complete genome sequence of the type strain Actinoalloteichus hymeniacidonis DSM 45092.</title>
        <authorList>
            <person name="Schaffert L."/>
            <person name="Albersmeier A."/>
            <person name="Winkler A."/>
            <person name="Kalinowski J."/>
            <person name="Zotchev S."/>
            <person name="Ruckert C."/>
        </authorList>
    </citation>
    <scope>NUCLEOTIDE SEQUENCE [LARGE SCALE GENOMIC DNA]</scope>
    <source>
        <strain evidence="4">HPA177(T) (DSM 45092(T))</strain>
    </source>
</reference>
<keyword evidence="4" id="KW-1185">Reference proteome</keyword>
<evidence type="ECO:0000313" key="4">
    <source>
        <dbReference type="Proteomes" id="UP000095210"/>
    </source>
</evidence>
<comment type="pathway">
    <text evidence="1">Amino-sugar metabolism; 1,6-anhydro-N-acetylmuramate degradation.</text>
</comment>
<feature type="binding site" evidence="1">
    <location>
        <begin position="44"/>
        <end position="51"/>
    </location>
    <ligand>
        <name>ATP</name>
        <dbReference type="ChEBI" id="CHEBI:30616"/>
    </ligand>
</feature>
<dbReference type="GO" id="GO:0005524">
    <property type="term" value="F:ATP binding"/>
    <property type="evidence" value="ECO:0007669"/>
    <property type="project" value="UniProtKB-UniRule"/>
</dbReference>
<dbReference type="EMBL" id="CP014859">
    <property type="protein sequence ID" value="AOS65240.1"/>
    <property type="molecule type" value="Genomic_DNA"/>
</dbReference>
<keyword evidence="1 3" id="KW-0808">Transferase</keyword>
<dbReference type="PANTHER" id="PTHR30605:SF0">
    <property type="entry name" value="ANHYDRO-N-ACETYLMURAMIC ACID KINASE"/>
    <property type="match status" value="1"/>
</dbReference>
<sequence>MGCVGNRPEVMSSSAQERYLLRKLALCFRPQQVNGFRVVGISSGTSMDAIDVAVAELALNRDTVSLRPLGSDAMPYPPDLRRKLSAVVAAGDCSARLLCELDTRIGQCFAEAATRVIETRAGGRADLIASLGQTVYHWIDTAEEPAADSPRRAGRCLGTLQLGCPSWIAEATGLPVVADLRTRDVAAGGHGAPLAGLFDQYWIAGLSARRGEEPREGAIGVLNLGGIANLTVVDAGRSIAYDIGPANALLDAAATEFDPAGPGHDVDGRLAAQGSPDPEFLGVLLADPYYVAAPPKSTGKEHFGREYLRAQLANRPDLSPADVLATLVELTAETIGAAVHRHGVGRVVVSGGGAHNPTLLRSLRARLAPAQVTTSDSLGLPGDDKEAYLAATIGFLSWHGLPGNLPAATGAAGSRVLGSITPGREPLRQPVPHDTSVHALRIDHDNTRTDSGPAGDAH</sequence>
<comment type="catalytic activity">
    <reaction evidence="1">
        <text>1,6-anhydro-N-acetyl-beta-muramate + ATP + H2O = N-acetyl-D-muramate 6-phosphate + ADP + H(+)</text>
        <dbReference type="Rhea" id="RHEA:24952"/>
        <dbReference type="ChEBI" id="CHEBI:15377"/>
        <dbReference type="ChEBI" id="CHEBI:15378"/>
        <dbReference type="ChEBI" id="CHEBI:30616"/>
        <dbReference type="ChEBI" id="CHEBI:58690"/>
        <dbReference type="ChEBI" id="CHEBI:58722"/>
        <dbReference type="ChEBI" id="CHEBI:456216"/>
        <dbReference type="EC" id="2.7.1.170"/>
    </reaction>
</comment>
<keyword evidence="1" id="KW-0067">ATP-binding</keyword>
<keyword evidence="1" id="KW-0418">Kinase</keyword>
<name>A0AAC9HVD4_9PSEU</name>
<dbReference type="InterPro" id="IPR043129">
    <property type="entry name" value="ATPase_NBD"/>
</dbReference>
<dbReference type="GO" id="GO:0006040">
    <property type="term" value="P:amino sugar metabolic process"/>
    <property type="evidence" value="ECO:0007669"/>
    <property type="project" value="InterPro"/>
</dbReference>
<comment type="similarity">
    <text evidence="1">Belongs to the anhydro-N-acetylmuramic acid kinase family.</text>
</comment>
<dbReference type="SUPFAM" id="SSF53067">
    <property type="entry name" value="Actin-like ATPase domain"/>
    <property type="match status" value="1"/>
</dbReference>
<dbReference type="NCBIfam" id="NF007146">
    <property type="entry name" value="PRK09585.2-6"/>
    <property type="match status" value="1"/>
</dbReference>
<organism evidence="3 4">
    <name type="scientific">Actinoalloteichus hymeniacidonis</name>
    <dbReference type="NCBI Taxonomy" id="340345"/>
    <lineage>
        <taxon>Bacteria</taxon>
        <taxon>Bacillati</taxon>
        <taxon>Actinomycetota</taxon>
        <taxon>Actinomycetes</taxon>
        <taxon>Pseudonocardiales</taxon>
        <taxon>Pseudonocardiaceae</taxon>
        <taxon>Actinoalloteichus</taxon>
    </lineage>
</organism>
<dbReference type="Gene3D" id="3.30.420.40">
    <property type="match status" value="2"/>
</dbReference>
<keyword evidence="1" id="KW-0119">Carbohydrate metabolism</keyword>
<dbReference type="EC" id="2.7.1.170" evidence="1"/>
<dbReference type="GO" id="GO:0016773">
    <property type="term" value="F:phosphotransferase activity, alcohol group as acceptor"/>
    <property type="evidence" value="ECO:0007669"/>
    <property type="project" value="UniProtKB-UniRule"/>
</dbReference>
<comment type="pathway">
    <text evidence="1">Cell wall biogenesis; peptidoglycan recycling.</text>
</comment>
<protein>
    <recommendedName>
        <fullName evidence="1">Anhydro-N-acetylmuramic acid kinase</fullName>
        <ecNumber evidence="1">2.7.1.170</ecNumber>
    </recommendedName>
    <alternativeName>
        <fullName evidence="1">AnhMurNAc kinase</fullName>
    </alternativeName>
</protein>
<dbReference type="Proteomes" id="UP000095210">
    <property type="component" value="Chromosome"/>
</dbReference>
<proteinExistence type="inferred from homology"/>
<comment type="function">
    <text evidence="1">Catalyzes the specific phosphorylation of 1,6-anhydro-N-acetylmuramic acid (anhMurNAc) with the simultaneous cleavage of the 1,6-anhydro ring, generating MurNAc-6-P. Is required for the utilization of anhMurNAc either imported from the medium or derived from its own cell wall murein, and thus plays a role in cell wall recycling.</text>
</comment>
<keyword evidence="1" id="KW-0547">Nucleotide-binding</keyword>
<dbReference type="AlphaFoldDB" id="A0AAC9HVD4"/>
<dbReference type="HAMAP" id="MF_01270">
    <property type="entry name" value="AnhMurNAc_kinase"/>
    <property type="match status" value="1"/>
</dbReference>
<gene>
    <name evidence="1" type="primary">anmK</name>
    <name evidence="3" type="ORF">TL08_22290</name>
</gene>
<dbReference type="GO" id="GO:0097175">
    <property type="term" value="P:1,6-anhydro-N-acetyl-beta-muramic acid catabolic process"/>
    <property type="evidence" value="ECO:0007669"/>
    <property type="project" value="UniProtKB-UniRule"/>
</dbReference>
<dbReference type="InterPro" id="IPR005338">
    <property type="entry name" value="Anhydro_N_Ac-Mur_kinase"/>
</dbReference>
<dbReference type="GO" id="GO:0016301">
    <property type="term" value="F:kinase activity"/>
    <property type="evidence" value="ECO:0007669"/>
    <property type="project" value="UniProtKB-KW"/>
</dbReference>
<dbReference type="KEGG" id="ahm:TL08_22290"/>
<feature type="region of interest" description="Disordered" evidence="2">
    <location>
        <begin position="420"/>
        <end position="458"/>
    </location>
</feature>
<evidence type="ECO:0000256" key="2">
    <source>
        <dbReference type="SAM" id="MobiDB-lite"/>
    </source>
</evidence>
<dbReference type="PANTHER" id="PTHR30605">
    <property type="entry name" value="ANHYDRO-N-ACETYLMURAMIC ACID KINASE"/>
    <property type="match status" value="1"/>
</dbReference>
<dbReference type="GO" id="GO:0009254">
    <property type="term" value="P:peptidoglycan turnover"/>
    <property type="evidence" value="ECO:0007669"/>
    <property type="project" value="UniProtKB-UniRule"/>
</dbReference>
<accession>A0AAC9HVD4</accession>
<evidence type="ECO:0000256" key="1">
    <source>
        <dbReference type="HAMAP-Rule" id="MF_01270"/>
    </source>
</evidence>
<evidence type="ECO:0000313" key="3">
    <source>
        <dbReference type="EMBL" id="AOS65240.1"/>
    </source>
</evidence>
<dbReference type="Pfam" id="PF03702">
    <property type="entry name" value="AnmK"/>
    <property type="match status" value="1"/>
</dbReference>